<keyword evidence="1" id="KW-0560">Oxidoreductase</keyword>
<feature type="domain" description="Pyridoxamine 5'-phosphate oxidase N-terminal" evidence="2">
    <location>
        <begin position="24"/>
        <end position="127"/>
    </location>
</feature>
<dbReference type="InterPro" id="IPR012349">
    <property type="entry name" value="Split_barrel_FMN-bd"/>
</dbReference>
<dbReference type="KEGG" id="nhy:JQS43_23140"/>
<dbReference type="GO" id="GO:0005829">
    <property type="term" value="C:cytosol"/>
    <property type="evidence" value="ECO:0007669"/>
    <property type="project" value="TreeGrafter"/>
</dbReference>
<evidence type="ECO:0000313" key="4">
    <source>
        <dbReference type="Proteomes" id="UP000662857"/>
    </source>
</evidence>
<protein>
    <submittedName>
        <fullName evidence="3">Pyridoxamine 5'-phosphate oxidase family protein</fullName>
    </submittedName>
</protein>
<dbReference type="Gene3D" id="2.30.110.10">
    <property type="entry name" value="Electron Transport, Fmn-binding Protein, Chain A"/>
    <property type="match status" value="1"/>
</dbReference>
<dbReference type="InterPro" id="IPR052019">
    <property type="entry name" value="F420H2_bilvrd_red/Heme_oxyg"/>
</dbReference>
<accession>A0A895YNK6</accession>
<evidence type="ECO:0000259" key="2">
    <source>
        <dbReference type="Pfam" id="PF01243"/>
    </source>
</evidence>
<dbReference type="Proteomes" id="UP000662857">
    <property type="component" value="Chromosome"/>
</dbReference>
<sequence length="175" mass="18897">MAITTNQGYARLPQGDVGLLASEVAQRLLHSTALARLAYVAADGSPRVFPMLFHWTGDEVVFATFGGARKIRALRARPAVAVTIDTVGPPPEVLLIRGEAEVHEVDGVLPEYAAAQHRYYGEQAAAATIAEIDQPGLRMARIGLRPRWVGMIDFQTRFPGGTTADEFAQVGREGD</sequence>
<dbReference type="EMBL" id="CP070499">
    <property type="protein sequence ID" value="QSB17525.1"/>
    <property type="molecule type" value="Genomic_DNA"/>
</dbReference>
<dbReference type="InterPro" id="IPR011576">
    <property type="entry name" value="Pyridox_Oxase_N"/>
</dbReference>
<dbReference type="AlphaFoldDB" id="A0A895YNK6"/>
<dbReference type="Pfam" id="PF01243">
    <property type="entry name" value="PNPOx_N"/>
    <property type="match status" value="1"/>
</dbReference>
<keyword evidence="4" id="KW-1185">Reference proteome</keyword>
<organism evidence="3 4">
    <name type="scientific">Natronosporangium hydrolyticum</name>
    <dbReference type="NCBI Taxonomy" id="2811111"/>
    <lineage>
        <taxon>Bacteria</taxon>
        <taxon>Bacillati</taxon>
        <taxon>Actinomycetota</taxon>
        <taxon>Actinomycetes</taxon>
        <taxon>Micromonosporales</taxon>
        <taxon>Micromonosporaceae</taxon>
        <taxon>Natronosporangium</taxon>
    </lineage>
</organism>
<reference evidence="3" key="1">
    <citation type="submission" date="2021-02" db="EMBL/GenBank/DDBJ databases">
        <title>Natrosporangium hydrolyticum gen. nov., sp. nov, a haloalkaliphilic actinobacterium from a soda solonchak soil.</title>
        <authorList>
            <person name="Sorokin D.Y."/>
            <person name="Khijniak T.V."/>
            <person name="Zakharycheva A.P."/>
            <person name="Boueva O.V."/>
            <person name="Ariskina E.V."/>
            <person name="Hahnke R.L."/>
            <person name="Bunk B."/>
            <person name="Sproer C."/>
            <person name="Schumann P."/>
            <person name="Evtushenko L.I."/>
            <person name="Kublanov I.V."/>
        </authorList>
    </citation>
    <scope>NUCLEOTIDE SEQUENCE</scope>
    <source>
        <strain evidence="3">DSM 106523</strain>
    </source>
</reference>
<dbReference type="SUPFAM" id="SSF50475">
    <property type="entry name" value="FMN-binding split barrel"/>
    <property type="match status" value="1"/>
</dbReference>
<dbReference type="PANTHER" id="PTHR35176:SF6">
    <property type="entry name" value="HEME OXYGENASE HI_0854-RELATED"/>
    <property type="match status" value="1"/>
</dbReference>
<dbReference type="GO" id="GO:0070967">
    <property type="term" value="F:coenzyme F420 binding"/>
    <property type="evidence" value="ECO:0007669"/>
    <property type="project" value="TreeGrafter"/>
</dbReference>
<gene>
    <name evidence="3" type="ORF">JQS43_23140</name>
</gene>
<name>A0A895YNK6_9ACTN</name>
<evidence type="ECO:0000256" key="1">
    <source>
        <dbReference type="ARBA" id="ARBA00023002"/>
    </source>
</evidence>
<dbReference type="PANTHER" id="PTHR35176">
    <property type="entry name" value="HEME OXYGENASE HI_0854-RELATED"/>
    <property type="match status" value="1"/>
</dbReference>
<dbReference type="GO" id="GO:0016627">
    <property type="term" value="F:oxidoreductase activity, acting on the CH-CH group of donors"/>
    <property type="evidence" value="ECO:0007669"/>
    <property type="project" value="TreeGrafter"/>
</dbReference>
<proteinExistence type="predicted"/>
<evidence type="ECO:0000313" key="3">
    <source>
        <dbReference type="EMBL" id="QSB17525.1"/>
    </source>
</evidence>